<comment type="caution">
    <text evidence="1">The sequence shown here is derived from an EMBL/GenBank/DDBJ whole genome shotgun (WGS) entry which is preliminary data.</text>
</comment>
<evidence type="ECO:0000313" key="1">
    <source>
        <dbReference type="EMBL" id="CAK0866209.1"/>
    </source>
</evidence>
<protein>
    <submittedName>
        <fullName evidence="1">Uncharacterized protein</fullName>
    </submittedName>
</protein>
<feature type="non-terminal residue" evidence="1">
    <location>
        <position position="1"/>
    </location>
</feature>
<keyword evidence="2" id="KW-1185">Reference proteome</keyword>
<proteinExistence type="predicted"/>
<dbReference type="Proteomes" id="UP001189429">
    <property type="component" value="Unassembled WGS sequence"/>
</dbReference>
<dbReference type="EMBL" id="CAUYUJ010016516">
    <property type="protein sequence ID" value="CAK0866209.1"/>
    <property type="molecule type" value="Genomic_DNA"/>
</dbReference>
<reference evidence="1" key="1">
    <citation type="submission" date="2023-10" db="EMBL/GenBank/DDBJ databases">
        <authorList>
            <person name="Chen Y."/>
            <person name="Shah S."/>
            <person name="Dougan E. K."/>
            <person name="Thang M."/>
            <person name="Chan C."/>
        </authorList>
    </citation>
    <scope>NUCLEOTIDE SEQUENCE [LARGE SCALE GENOMIC DNA]</scope>
</reference>
<sequence>RAQKLQRLNSIRHELPHVSKRALAAFCSKSRRDELPYISSTRDVRAARDMDALQLTPYGPTIVRADLEMKDGRRFTPEVVNPLAYLYAAAKCQRFADILEETYSRSPCSVSRPWGLVFYSDECKPGNKLKQLNKRAVQNVYFSVLDFGPWVLCKEDMWLCLASARALDISQCEGGMAQLMGALLRLTSHDGHDLRLAGITLDLPSGRSLRIHAKISCLLGDESGLHSMWMSKGSSGVKPCLHCANVVNKGWVGADFMEGSMFKDYTQVRSLRECVPHTKETIVAMIDRLAADAGVVNKGTLAERERLYGWTHSRHNMLNDRVLRPLLDPARQNTYDWAHNILQGLFQQTTFKLMKELRTSNITAAHIHSYFESFVFPRRLSSKGVTGQEMFCKKRAKTSWEAECFKCSASEALSAHSVLAHYCRTEVMARGLHVPACTAFVSLSVVIHMLFHGHKVGLTSDVLEAATSHFAKNWTAAFGTSDILWKFHGMLHHSEYIDRYGFCPHTLTVERKHKTVLKYAEDFTEDTSPVIREVLSESFHRFSHADWLDLSARLLGATMASKKLAGFLDATLGQVEHKSSSRARFNKYDVCFIGDFVALREGLNAWSLVRVIFLASSAGVCFGAVQPYARISQDVWSSCWQEHGDAFLTSLDDFLEVLICRESGGITTALHTLSLAK</sequence>
<organism evidence="1 2">
    <name type="scientific">Prorocentrum cordatum</name>
    <dbReference type="NCBI Taxonomy" id="2364126"/>
    <lineage>
        <taxon>Eukaryota</taxon>
        <taxon>Sar</taxon>
        <taxon>Alveolata</taxon>
        <taxon>Dinophyceae</taxon>
        <taxon>Prorocentrales</taxon>
        <taxon>Prorocentraceae</taxon>
        <taxon>Prorocentrum</taxon>
    </lineage>
</organism>
<evidence type="ECO:0000313" key="2">
    <source>
        <dbReference type="Proteomes" id="UP001189429"/>
    </source>
</evidence>
<gene>
    <name evidence="1" type="ORF">PCOR1329_LOCUS53460</name>
</gene>
<accession>A0ABN9V2A8</accession>
<name>A0ABN9V2A8_9DINO</name>